<feature type="compositionally biased region" description="Polar residues" evidence="6">
    <location>
        <begin position="1576"/>
        <end position="1590"/>
    </location>
</feature>
<dbReference type="Proteomes" id="UP001165289">
    <property type="component" value="Unassembled WGS sequence"/>
</dbReference>
<dbReference type="PROSITE" id="PS50261">
    <property type="entry name" value="G_PROTEIN_RECEP_F2_4"/>
    <property type="match status" value="1"/>
</dbReference>
<proteinExistence type="predicted"/>
<feature type="transmembrane region" description="Helical" evidence="7">
    <location>
        <begin position="1390"/>
        <end position="1412"/>
    </location>
</feature>
<feature type="domain" description="Ig-like" evidence="11">
    <location>
        <begin position="692"/>
        <end position="775"/>
    </location>
</feature>
<evidence type="ECO:0000256" key="6">
    <source>
        <dbReference type="SAM" id="MobiDB-lite"/>
    </source>
</evidence>
<reference evidence="12 13" key="1">
    <citation type="journal article" date="2023" name="BMC Biol.">
        <title>The compact genome of the sponge Oopsacas minuta (Hexactinellida) is lacking key metazoan core genes.</title>
        <authorList>
            <person name="Santini S."/>
            <person name="Schenkelaars Q."/>
            <person name="Jourda C."/>
            <person name="Duchesne M."/>
            <person name="Belahbib H."/>
            <person name="Rocher C."/>
            <person name="Selva M."/>
            <person name="Riesgo A."/>
            <person name="Vervoort M."/>
            <person name="Leys S.P."/>
            <person name="Kodjabachian L."/>
            <person name="Le Bivic A."/>
            <person name="Borchiellini C."/>
            <person name="Claverie J.M."/>
            <person name="Renard E."/>
        </authorList>
    </citation>
    <scope>NUCLEOTIDE SEQUENCE [LARGE SCALE GENOMIC DNA]</scope>
    <source>
        <strain evidence="12">SPO-2</strain>
    </source>
</reference>
<feature type="transmembrane region" description="Helical" evidence="7">
    <location>
        <begin position="1239"/>
        <end position="1264"/>
    </location>
</feature>
<dbReference type="InterPro" id="IPR046338">
    <property type="entry name" value="GAIN_dom_sf"/>
</dbReference>
<feature type="compositionally biased region" description="Basic and acidic residues" evidence="6">
    <location>
        <begin position="1458"/>
        <end position="1467"/>
    </location>
</feature>
<comment type="subcellular location">
    <subcellularLocation>
        <location evidence="1">Membrane</location>
        <topology evidence="1">Multi-pass membrane protein</topology>
    </subcellularLocation>
</comment>
<feature type="transmembrane region" description="Helical" evidence="7">
    <location>
        <begin position="1318"/>
        <end position="1341"/>
    </location>
</feature>
<evidence type="ECO:0000313" key="13">
    <source>
        <dbReference type="Proteomes" id="UP001165289"/>
    </source>
</evidence>
<feature type="domain" description="Ig-like" evidence="11">
    <location>
        <begin position="390"/>
        <end position="459"/>
    </location>
</feature>
<evidence type="ECO:0000256" key="3">
    <source>
        <dbReference type="ARBA" id="ARBA00022989"/>
    </source>
</evidence>
<dbReference type="InterPro" id="IPR017981">
    <property type="entry name" value="GPCR_2-like_7TM"/>
</dbReference>
<dbReference type="Gene3D" id="1.20.1070.10">
    <property type="entry name" value="Rhodopsin 7-helix transmembrane proteins"/>
    <property type="match status" value="1"/>
</dbReference>
<dbReference type="Gene3D" id="3.10.100.10">
    <property type="entry name" value="Mannose-Binding Protein A, subunit A"/>
    <property type="match status" value="3"/>
</dbReference>
<dbReference type="InterPro" id="IPR057244">
    <property type="entry name" value="GAIN_B"/>
</dbReference>
<dbReference type="InterPro" id="IPR000832">
    <property type="entry name" value="GPCR_2_secretin-like"/>
</dbReference>
<dbReference type="InterPro" id="IPR013783">
    <property type="entry name" value="Ig-like_fold"/>
</dbReference>
<dbReference type="EMBL" id="JAKMXF010000014">
    <property type="protein sequence ID" value="KAI6661354.1"/>
    <property type="molecule type" value="Genomic_DNA"/>
</dbReference>
<dbReference type="InterPro" id="IPR016187">
    <property type="entry name" value="CTDL_fold"/>
</dbReference>
<dbReference type="PROSITE" id="PS50041">
    <property type="entry name" value="C_TYPE_LECTIN_2"/>
    <property type="match status" value="3"/>
</dbReference>
<feature type="transmembrane region" description="Helical" evidence="7">
    <location>
        <begin position="1207"/>
        <end position="1227"/>
    </location>
</feature>
<accession>A0AAV7KNA8</accession>
<evidence type="ECO:0000259" key="8">
    <source>
        <dbReference type="PROSITE" id="PS50041"/>
    </source>
</evidence>
<sequence length="1596" mass="174514">MTDTNENTVPTSGCDAISNEGTCFSYFTSSGINWEDARLQCVSSGYDLATVTSIEENTLMYNTATGSTSCWIGLHDRNNEDTFVWADGSNSTFRNWDSGQPDDYRDNEDCAYPWGRPEWNDGRCTATFSCYFCSTRVNVFGEMIGSTPSPLSDNAILITDTTLYCVTENMNTPEVVWSYVDLSGIRTDLTATTDASTGVSTIQVVTSQPGSYSCEVTEDGGTSRTYTAIMTDTNEYTVPTTGCDAISNEGTCFSYFTSTGVNWTDARVQCVSSGYDLATVISTEENTLMYGTLTGSTSCWIGLNDINGEGTYIWADGSDSIYRNWAPGEPNNLGDEDCVHTYGNPNWNDQECADILTCYFCSTHVNVFGEMIGSTPSPLSDNAILITDTTLYCVTENMNTPEVMWSYVDLSGIRTDLTATTDASTGVSTIQVVTTQPGSYSCEVTEDGGTSRMYTAIMTDTNEYTVPTTGCDAISNEGTCFSYFTSTGVNWTDARVQCVSSGYDLATVISTEENTLMYGTLTGSTSCWIGLNDINGEGTYIWADGSDSIYRNWAPGEPNNLGDEDCVHTYGNPNWNDQECADILTCYFCSTHVNVFGEMIGSTPSPLSDNAILITDTTLYCVTENMNTPEVMWSYVDLAVIRTDLASTTDASTGVSTIQVVTTQPGSYSCEVTENGGLSKMYTAIMETEIMPVITSPIQDIGETLNSLDDYSETLECIGEGNPVPEVYWSTTTNIEDQIGSDSFLMLDSTLLTEPVNVFYCVAVSVVGMDYVTLTYNVMTMPYIMSPTEEITVTMVPIESDTYECTAEGIPKPEVYWSITTDIEDRIGSTSTLTITAEDLIGIVTVFSCVAMNSVGIAITTVTYDVPDIEIEDVFAGIMNELNNSEAITEESANILISNLQETVEISLDDGMVDEDALETTSMILEQIIDKTEGTLSEETTMAITNTLGTVITTANELEQPDTEAGSVSTASTATVIALVTLEKLATRLSEQLLENPGDGVITVKSENLLVISQVVDLTNSTDSEEIIDLPVTTGDDNPVSLKLPIDVAQELAINGRLAISTSIVYHDQQANTPNDGQSYQASDILSITIVGITGKVNLSSQVTLAFDVNSSSEGSNYKCVYLNGDNWVSDGLTTVKESAEVTLCQSFHFTSFAVFVTPYDTQADTAAVILDSFSYILVLVSFISLIISFILFCIAGKAFFKVETNIIYFNYCIAMLLATGIFLFGIDTGTFNRILCMIIAFMLHYTWLAVFTWTLCFGILIMFKLVISVMSTKKIYPYLIVFGWLFPLVIPTITISITHSYYVNESDHCFLNKDGVIWAFIAPILIILSVNAVLLVIAIIKIVYAKCANKNNEHKNIVKDALITALVLTPVLGIPWLFLLLNITIRHIALQYIFVFLNGLMGLVFLLVVVLRNREVHGILKKRKTIGVPTHPSTGTRGTLSSSATSSSQVSSKFRKTAGEKSTMERVKTKELDVEGASNFGFEQSMFQTEESVYSDLDTMKKGAPIFEEPKSKKQWAFGATHKANIYCDASDIPDHPPPMYEDVSNTRLVIDVNTNPVYGTNMLFFQDESVQNESDHISNNPVYGSTPYNPYEAI</sequence>
<dbReference type="GO" id="GO:0007166">
    <property type="term" value="P:cell surface receptor signaling pathway"/>
    <property type="evidence" value="ECO:0007669"/>
    <property type="project" value="InterPro"/>
</dbReference>
<evidence type="ECO:0000259" key="9">
    <source>
        <dbReference type="PROSITE" id="PS50221"/>
    </source>
</evidence>
<evidence type="ECO:0000259" key="10">
    <source>
        <dbReference type="PROSITE" id="PS50261"/>
    </source>
</evidence>
<evidence type="ECO:0000256" key="4">
    <source>
        <dbReference type="ARBA" id="ARBA00023136"/>
    </source>
</evidence>
<evidence type="ECO:0000256" key="5">
    <source>
        <dbReference type="ARBA" id="ARBA00023157"/>
    </source>
</evidence>
<keyword evidence="2 7" id="KW-0812">Transmembrane</keyword>
<dbReference type="InterPro" id="IPR001304">
    <property type="entry name" value="C-type_lectin-like"/>
</dbReference>
<dbReference type="SMART" id="SM00034">
    <property type="entry name" value="CLECT"/>
    <property type="match status" value="3"/>
</dbReference>
<organism evidence="12 13">
    <name type="scientific">Oopsacas minuta</name>
    <dbReference type="NCBI Taxonomy" id="111878"/>
    <lineage>
        <taxon>Eukaryota</taxon>
        <taxon>Metazoa</taxon>
        <taxon>Porifera</taxon>
        <taxon>Hexactinellida</taxon>
        <taxon>Hexasterophora</taxon>
        <taxon>Lyssacinosida</taxon>
        <taxon>Leucopsacidae</taxon>
        <taxon>Oopsacas</taxon>
    </lineage>
</organism>
<dbReference type="InterPro" id="IPR007110">
    <property type="entry name" value="Ig-like_dom"/>
</dbReference>
<evidence type="ECO:0000256" key="2">
    <source>
        <dbReference type="ARBA" id="ARBA00022692"/>
    </source>
</evidence>
<keyword evidence="3 7" id="KW-1133">Transmembrane helix</keyword>
<feature type="domain" description="C-type lectin" evidence="8">
    <location>
        <begin position="248"/>
        <end position="352"/>
    </location>
</feature>
<dbReference type="CDD" id="cd00037">
    <property type="entry name" value="CLECT"/>
    <property type="match status" value="2"/>
</dbReference>
<dbReference type="PANTHER" id="PTHR12011:SF347">
    <property type="entry name" value="FI21270P1-RELATED"/>
    <property type="match status" value="1"/>
</dbReference>
<feature type="domain" description="Ig-like" evidence="11">
    <location>
        <begin position="162"/>
        <end position="231"/>
    </location>
</feature>
<gene>
    <name evidence="12" type="ORF">LOD99_10021</name>
</gene>
<comment type="caution">
    <text evidence="12">The sequence shown here is derived from an EMBL/GenBank/DDBJ whole genome shotgun (WGS) entry which is preliminary data.</text>
</comment>
<feature type="region of interest" description="Disordered" evidence="6">
    <location>
        <begin position="1576"/>
        <end position="1596"/>
    </location>
</feature>
<feature type="transmembrane region" description="Helical" evidence="7">
    <location>
        <begin position="1174"/>
        <end position="1195"/>
    </location>
</feature>
<feature type="domain" description="G-protein coupled receptors family 2 profile 2" evidence="10">
    <location>
        <begin position="1171"/>
        <end position="1414"/>
    </location>
</feature>
<keyword evidence="13" id="KW-1185">Reference proteome</keyword>
<dbReference type="PANTHER" id="PTHR12011">
    <property type="entry name" value="ADHESION G-PROTEIN COUPLED RECEPTOR"/>
    <property type="match status" value="1"/>
</dbReference>
<feature type="transmembrane region" description="Helical" evidence="7">
    <location>
        <begin position="1276"/>
        <end position="1298"/>
    </location>
</feature>
<evidence type="ECO:0000259" key="11">
    <source>
        <dbReference type="PROSITE" id="PS50835"/>
    </source>
</evidence>
<feature type="domain" description="C-type lectin" evidence="8">
    <location>
        <begin position="476"/>
        <end position="580"/>
    </location>
</feature>
<dbReference type="InterPro" id="IPR016186">
    <property type="entry name" value="C-type_lectin-like/link_sf"/>
</dbReference>
<dbReference type="GO" id="GO:0004930">
    <property type="term" value="F:G protein-coupled receptor activity"/>
    <property type="evidence" value="ECO:0007669"/>
    <property type="project" value="InterPro"/>
</dbReference>
<feature type="domain" description="GAIN-B" evidence="9">
    <location>
        <begin position="1000"/>
        <end position="1163"/>
    </location>
</feature>
<dbReference type="GO" id="GO:0005886">
    <property type="term" value="C:plasma membrane"/>
    <property type="evidence" value="ECO:0007669"/>
    <property type="project" value="TreeGrafter"/>
</dbReference>
<name>A0AAV7KNA8_9METZ</name>
<evidence type="ECO:0000256" key="1">
    <source>
        <dbReference type="ARBA" id="ARBA00004141"/>
    </source>
</evidence>
<dbReference type="PROSITE" id="PS50835">
    <property type="entry name" value="IG_LIKE"/>
    <property type="match status" value="4"/>
</dbReference>
<dbReference type="Pfam" id="PF00002">
    <property type="entry name" value="7tm_2"/>
    <property type="match status" value="1"/>
</dbReference>
<feature type="domain" description="Ig-like" evidence="11">
    <location>
        <begin position="782"/>
        <end position="860"/>
    </location>
</feature>
<feature type="region of interest" description="Disordered" evidence="6">
    <location>
        <begin position="1431"/>
        <end position="1467"/>
    </location>
</feature>
<dbReference type="SUPFAM" id="SSF56436">
    <property type="entry name" value="C-type lectin-like"/>
    <property type="match status" value="3"/>
</dbReference>
<dbReference type="SUPFAM" id="SSF48726">
    <property type="entry name" value="Immunoglobulin"/>
    <property type="match status" value="1"/>
</dbReference>
<feature type="domain" description="C-type lectin" evidence="8">
    <location>
        <begin position="19"/>
        <end position="124"/>
    </location>
</feature>
<dbReference type="InterPro" id="IPR036179">
    <property type="entry name" value="Ig-like_dom_sf"/>
</dbReference>
<dbReference type="Gene3D" id="2.60.220.50">
    <property type="match status" value="1"/>
</dbReference>
<dbReference type="Pfam" id="PF01825">
    <property type="entry name" value="GPS"/>
    <property type="match status" value="1"/>
</dbReference>
<dbReference type="Gene3D" id="2.60.40.10">
    <property type="entry name" value="Immunoglobulins"/>
    <property type="match status" value="1"/>
</dbReference>
<dbReference type="PRINTS" id="PR00249">
    <property type="entry name" value="GPCRSECRETIN"/>
</dbReference>
<evidence type="ECO:0000256" key="7">
    <source>
        <dbReference type="SAM" id="Phobius"/>
    </source>
</evidence>
<dbReference type="PROSITE" id="PS50221">
    <property type="entry name" value="GAIN_B"/>
    <property type="match status" value="1"/>
</dbReference>
<evidence type="ECO:0000313" key="12">
    <source>
        <dbReference type="EMBL" id="KAI6661354.1"/>
    </source>
</evidence>
<dbReference type="Pfam" id="PF00059">
    <property type="entry name" value="Lectin_C"/>
    <property type="match status" value="3"/>
</dbReference>
<keyword evidence="4 7" id="KW-0472">Membrane</keyword>
<protein>
    <submittedName>
        <fullName evidence="12">Uncharacterized protein</fullName>
    </submittedName>
</protein>
<feature type="compositionally biased region" description="Low complexity" evidence="6">
    <location>
        <begin position="1434"/>
        <end position="1453"/>
    </location>
</feature>
<feature type="transmembrane region" description="Helical" evidence="7">
    <location>
        <begin position="1362"/>
        <end position="1384"/>
    </location>
</feature>
<dbReference type="InterPro" id="IPR000203">
    <property type="entry name" value="GPS"/>
</dbReference>
<keyword evidence="5" id="KW-1015">Disulfide bond</keyword>